<dbReference type="GeneID" id="3500417"/>
<reference evidence="1 2" key="1">
    <citation type="journal article" date="2005" name="Science">
        <title>Genome sequence of Theileria parva, a bovine pathogen that transforms lymphocytes.</title>
        <authorList>
            <person name="Gardner M.J."/>
            <person name="Bishop R."/>
            <person name="Shah T."/>
            <person name="de Villiers E.P."/>
            <person name="Carlton J.M."/>
            <person name="Hall N."/>
            <person name="Ren Q."/>
            <person name="Paulsen I.T."/>
            <person name="Pain A."/>
            <person name="Berriman M."/>
            <person name="Wilson R.J.M."/>
            <person name="Sato S."/>
            <person name="Ralph S.A."/>
            <person name="Mann D.J."/>
            <person name="Xiong Z."/>
            <person name="Shallom S.J."/>
            <person name="Weidman J."/>
            <person name="Jiang L."/>
            <person name="Lynn J."/>
            <person name="Weaver B."/>
            <person name="Shoaibi A."/>
            <person name="Domingo A.R."/>
            <person name="Wasawo D."/>
            <person name="Crabtree J."/>
            <person name="Wortman J.R."/>
            <person name="Haas B."/>
            <person name="Angiuoli S.V."/>
            <person name="Creasy T.H."/>
            <person name="Lu C."/>
            <person name="Suh B."/>
            <person name="Silva J.C."/>
            <person name="Utterback T.R."/>
            <person name="Feldblyum T.V."/>
            <person name="Pertea M."/>
            <person name="Allen J."/>
            <person name="Nierman W.C."/>
            <person name="Taracha E.L.N."/>
            <person name="Salzberg S.L."/>
            <person name="White O.R."/>
            <person name="Fitzhugh H.A."/>
            <person name="Morzaria S."/>
            <person name="Venter J.C."/>
            <person name="Fraser C.M."/>
            <person name="Nene V."/>
        </authorList>
    </citation>
    <scope>NUCLEOTIDE SEQUENCE [LARGE SCALE GENOMIC DNA]</scope>
    <source>
        <strain evidence="1 2">Muguga</strain>
    </source>
</reference>
<dbReference type="Proteomes" id="UP000001949">
    <property type="component" value="Unassembled WGS sequence"/>
</dbReference>
<evidence type="ECO:0000313" key="2">
    <source>
        <dbReference type="Proteomes" id="UP000001949"/>
    </source>
</evidence>
<dbReference type="OMA" id="IVYMECH"/>
<protein>
    <submittedName>
        <fullName evidence="1">Uncharacterized protein</fullName>
    </submittedName>
</protein>
<accession>Q4N0D7</accession>
<proteinExistence type="predicted"/>
<dbReference type="VEuPathDB" id="PiroplasmaDB:TpMuguga_03g00207"/>
<gene>
    <name evidence="1" type="ordered locus">TP03_0207</name>
</gene>
<dbReference type="eggNOG" id="ENOG502TN4I">
    <property type="taxonomic scope" value="Eukaryota"/>
</dbReference>
<dbReference type="InParanoid" id="Q4N0D7"/>
<comment type="caution">
    <text evidence="1">The sequence shown here is derived from an EMBL/GenBank/DDBJ whole genome shotgun (WGS) entry which is preliminary data.</text>
</comment>
<dbReference type="RefSeq" id="XP_763225.1">
    <property type="nucleotide sequence ID" value="XM_758132.1"/>
</dbReference>
<sequence>MMEFGKITNSQLQPNFLLTSSDNFIALIDSHDTSVQSSNTVNNISNALYTNTLNPPNNNTLDKINNLNRITRYRSKLKSTIVYMECHPRLPNIVAIGCADGSVYLFFYEIENFELFDYFFVHKFELPVKKLIWYLFPFPLDEELKFIKKNFVQRIWKSVYSSKYTSILLVQLQTPSNSSHDVVYYMRLMNKINVFPLNLVKNVFDLLIIQFPPPIETNQNSDTTSTPRECYDNYSVICDYLCVTHRGLNSVKFELFLLGLDLKFQLIKSFNIKVHGSITNIILTNKQYNQYSLYNFGLYRYDSNNTTDGTNNGDGIDSSVNGDNTEIANGVNSSNSTMVSGKCVNTLQQFLILSTNLGHVYITSLVDLYNKLTPPRLDSLVLEEKAQFDEIFICNSNILDLNFTVVYSPDFFTSELKPFKTNSNCLCNDGCYYVVSIGLHDTILLYVILCDHKINKLSLKLIHLEKVKYNSVLFINEPFNYFKLLINQKNCLLQLYFNYEQIHSLLNSN</sequence>
<dbReference type="EMBL" id="AAGK01000005">
    <property type="protein sequence ID" value="EAN30942.1"/>
    <property type="molecule type" value="Genomic_DNA"/>
</dbReference>
<dbReference type="KEGG" id="tpv:TP03_0207"/>
<dbReference type="AlphaFoldDB" id="Q4N0D7"/>
<keyword evidence="2" id="KW-1185">Reference proteome</keyword>
<evidence type="ECO:0000313" key="1">
    <source>
        <dbReference type="EMBL" id="EAN30942.1"/>
    </source>
</evidence>
<organism evidence="1 2">
    <name type="scientific">Theileria parva</name>
    <name type="common">East coast fever infection agent</name>
    <dbReference type="NCBI Taxonomy" id="5875"/>
    <lineage>
        <taxon>Eukaryota</taxon>
        <taxon>Sar</taxon>
        <taxon>Alveolata</taxon>
        <taxon>Apicomplexa</taxon>
        <taxon>Aconoidasida</taxon>
        <taxon>Piroplasmida</taxon>
        <taxon>Theileriidae</taxon>
        <taxon>Theileria</taxon>
    </lineage>
</organism>
<name>Q4N0D7_THEPA</name>